<dbReference type="OrthoDB" id="10257972at2759"/>
<dbReference type="PROSITE" id="PS50225">
    <property type="entry name" value="SOCS"/>
    <property type="match status" value="1"/>
</dbReference>
<dbReference type="HOGENOM" id="CLU_029295_0_0_1"/>
<dbReference type="CDD" id="cd02440">
    <property type="entry name" value="AdoMet_MTases"/>
    <property type="match status" value="1"/>
</dbReference>
<dbReference type="FunFam" id="1.10.750.20:FF:000001">
    <property type="entry name" value="Ankyrin repeat and SOCS box containing 1"/>
    <property type="match status" value="1"/>
</dbReference>
<dbReference type="AlphaFoldDB" id="B3S270"/>
<dbReference type="Pfam" id="PF01135">
    <property type="entry name" value="PCMT"/>
    <property type="match status" value="1"/>
</dbReference>
<dbReference type="GO" id="GO:0004719">
    <property type="term" value="F:protein-L-isoaspartate (D-aspartate) O-methyltransferase activity"/>
    <property type="evidence" value="ECO:0000318"/>
    <property type="project" value="GO_Central"/>
</dbReference>
<dbReference type="CTD" id="6755187"/>
<dbReference type="InterPro" id="IPR029063">
    <property type="entry name" value="SAM-dependent_MTases_sf"/>
</dbReference>
<evidence type="ECO:0000313" key="5">
    <source>
        <dbReference type="Proteomes" id="UP000009022"/>
    </source>
</evidence>
<dbReference type="SMART" id="SM00969">
    <property type="entry name" value="SOCS_box"/>
    <property type="match status" value="1"/>
</dbReference>
<feature type="domain" description="SOCS box" evidence="3">
    <location>
        <begin position="248"/>
        <end position="285"/>
    </location>
</feature>
<dbReference type="FunFam" id="3.40.50.150:FF:000723">
    <property type="entry name" value="Predicted protein"/>
    <property type="match status" value="1"/>
</dbReference>
<dbReference type="PhylomeDB" id="B3S270"/>
<keyword evidence="5" id="KW-1185">Reference proteome</keyword>
<reference evidence="4 5" key="1">
    <citation type="journal article" date="2008" name="Nature">
        <title>The Trichoplax genome and the nature of placozoans.</title>
        <authorList>
            <person name="Srivastava M."/>
            <person name="Begovic E."/>
            <person name="Chapman J."/>
            <person name="Putnam N.H."/>
            <person name="Hellsten U."/>
            <person name="Kawashima T."/>
            <person name="Kuo A."/>
            <person name="Mitros T."/>
            <person name="Salamov A."/>
            <person name="Carpenter M.L."/>
            <person name="Signorovitch A.Y."/>
            <person name="Moreno M.A."/>
            <person name="Kamm K."/>
            <person name="Grimwood J."/>
            <person name="Schmutz J."/>
            <person name="Shapiro H."/>
            <person name="Grigoriev I.V."/>
            <person name="Buss L.W."/>
            <person name="Schierwater B."/>
            <person name="Dellaporta S.L."/>
            <person name="Rokhsar D.S."/>
        </authorList>
    </citation>
    <scope>NUCLEOTIDE SEQUENCE [LARGE SCALE GENOMIC DNA]</scope>
    <source>
        <strain evidence="4 5">Grell-BS-1999</strain>
    </source>
</reference>
<dbReference type="GeneID" id="6755187"/>
<dbReference type="PANTHER" id="PTHR11579:SF9">
    <property type="entry name" value="PROTEIN-L-ISOASPARTATE O-METHYLTRANSFERASE"/>
    <property type="match status" value="1"/>
</dbReference>
<accession>B3S270</accession>
<sequence length="318" mass="36443">MGGVVSSGEDNDELIDNLKKVDYLRTPSVEKAFRSVDRGHYYLEEYQENAYCDMAWKQGNLHISAACIYAEVAERLMIQPDYRHVIPFKGQSFLNIGSGTGYLSTVIGNLLGPFGVNHGIELHLDVVEYAKSKLKEYLIMYCNDEDIIDFCNPIFVHGNCFRINPSARRYDRIYVGAACPEESYDFFKQLLNINGYLIMPFNDKLIRVRRLDENNWECEEMLDVAFLPLIPASANDNDLPHIQMPACKPHSLRSLCRRTIRKALGKSILNKIKELDLPPTLKNYLCYNRNTRKDRIRTISGGSDLDRNESNGNDQLVK</sequence>
<dbReference type="Gene3D" id="1.10.750.20">
    <property type="entry name" value="SOCS box"/>
    <property type="match status" value="1"/>
</dbReference>
<dbReference type="CDD" id="cd03716">
    <property type="entry name" value="SOCS_ASB_like"/>
    <property type="match status" value="1"/>
</dbReference>
<dbReference type="Gene3D" id="3.40.50.150">
    <property type="entry name" value="Vaccinia Virus protein VP39"/>
    <property type="match status" value="1"/>
</dbReference>
<dbReference type="SUPFAM" id="SSF53335">
    <property type="entry name" value="S-adenosyl-L-methionine-dependent methyltransferases"/>
    <property type="match status" value="1"/>
</dbReference>
<evidence type="ECO:0000256" key="1">
    <source>
        <dbReference type="ARBA" id="ARBA00005369"/>
    </source>
</evidence>
<dbReference type="PANTHER" id="PTHR11579">
    <property type="entry name" value="PROTEIN-L-ISOASPARTATE O-METHYLTRANSFERASE"/>
    <property type="match status" value="1"/>
</dbReference>
<dbReference type="RefSeq" id="XP_002114290.1">
    <property type="nucleotide sequence ID" value="XM_002114254.1"/>
</dbReference>
<dbReference type="InterPro" id="IPR001496">
    <property type="entry name" value="SOCS_box"/>
</dbReference>
<dbReference type="OMA" id="KEAHYIH"/>
<dbReference type="STRING" id="10228.B3S270"/>
<feature type="region of interest" description="Disordered" evidence="2">
    <location>
        <begin position="298"/>
        <end position="318"/>
    </location>
</feature>
<dbReference type="GO" id="GO:0005737">
    <property type="term" value="C:cytoplasm"/>
    <property type="evidence" value="ECO:0000318"/>
    <property type="project" value="GO_Central"/>
</dbReference>
<dbReference type="EMBL" id="DS985247">
    <property type="protein sequence ID" value="EDV23380.1"/>
    <property type="molecule type" value="Genomic_DNA"/>
</dbReference>
<organism evidence="4 5">
    <name type="scientific">Trichoplax adhaerens</name>
    <name type="common">Trichoplax reptans</name>
    <dbReference type="NCBI Taxonomy" id="10228"/>
    <lineage>
        <taxon>Eukaryota</taxon>
        <taxon>Metazoa</taxon>
        <taxon>Placozoa</taxon>
        <taxon>Uniplacotomia</taxon>
        <taxon>Trichoplacea</taxon>
        <taxon>Trichoplacidae</taxon>
        <taxon>Trichoplax</taxon>
    </lineage>
</organism>
<comment type="similarity">
    <text evidence="1">Belongs to the methyltransferase superfamily. L-isoaspartyl/D-aspartyl protein methyltransferase family.</text>
</comment>
<dbReference type="SUPFAM" id="SSF158235">
    <property type="entry name" value="SOCS box-like"/>
    <property type="match status" value="1"/>
</dbReference>
<proteinExistence type="inferred from homology"/>
<dbReference type="Proteomes" id="UP000009022">
    <property type="component" value="Unassembled WGS sequence"/>
</dbReference>
<protein>
    <recommendedName>
        <fullName evidence="3">SOCS box domain-containing protein</fullName>
    </recommendedName>
</protein>
<dbReference type="KEGG" id="tad:TRIADDRAFT_57947"/>
<name>B3S270_TRIAD</name>
<dbReference type="eggNOG" id="KOG1661">
    <property type="taxonomic scope" value="Eukaryota"/>
</dbReference>
<dbReference type="Pfam" id="PF07525">
    <property type="entry name" value="SOCS_box"/>
    <property type="match status" value="1"/>
</dbReference>
<evidence type="ECO:0000256" key="2">
    <source>
        <dbReference type="SAM" id="MobiDB-lite"/>
    </source>
</evidence>
<evidence type="ECO:0000259" key="3">
    <source>
        <dbReference type="PROSITE" id="PS50225"/>
    </source>
</evidence>
<dbReference type="GO" id="GO:0035556">
    <property type="term" value="P:intracellular signal transduction"/>
    <property type="evidence" value="ECO:0007669"/>
    <property type="project" value="InterPro"/>
</dbReference>
<dbReference type="InterPro" id="IPR000682">
    <property type="entry name" value="PCMT"/>
</dbReference>
<dbReference type="FunCoup" id="B3S270">
    <property type="interactions" value="726"/>
</dbReference>
<evidence type="ECO:0000313" key="4">
    <source>
        <dbReference type="EMBL" id="EDV23380.1"/>
    </source>
</evidence>
<dbReference type="InterPro" id="IPR036036">
    <property type="entry name" value="SOCS_box-like_dom_sf"/>
</dbReference>
<dbReference type="InParanoid" id="B3S270"/>
<gene>
    <name evidence="4" type="ORF">TRIADDRAFT_57947</name>
</gene>